<keyword evidence="3 6" id="KW-0812">Transmembrane</keyword>
<evidence type="ECO:0000259" key="7">
    <source>
        <dbReference type="Pfam" id="PF00892"/>
    </source>
</evidence>
<feature type="transmembrane region" description="Helical" evidence="6">
    <location>
        <begin position="248"/>
        <end position="268"/>
    </location>
</feature>
<dbReference type="EMBL" id="MGAI01000003">
    <property type="protein sequence ID" value="OGK45688.1"/>
    <property type="molecule type" value="Genomic_DNA"/>
</dbReference>
<evidence type="ECO:0000256" key="5">
    <source>
        <dbReference type="ARBA" id="ARBA00023136"/>
    </source>
</evidence>
<reference evidence="8 9" key="1">
    <citation type="journal article" date="2016" name="Nat. Commun.">
        <title>Thousands of microbial genomes shed light on interconnected biogeochemical processes in an aquifer system.</title>
        <authorList>
            <person name="Anantharaman K."/>
            <person name="Brown C.T."/>
            <person name="Hug L.A."/>
            <person name="Sharon I."/>
            <person name="Castelle C.J."/>
            <person name="Probst A.J."/>
            <person name="Thomas B.C."/>
            <person name="Singh A."/>
            <person name="Wilkins M.J."/>
            <person name="Karaoz U."/>
            <person name="Brodie E.L."/>
            <person name="Williams K.H."/>
            <person name="Hubbard S.S."/>
            <person name="Banfield J.F."/>
        </authorList>
    </citation>
    <scope>NUCLEOTIDE SEQUENCE [LARGE SCALE GENOMIC DNA]</scope>
</reference>
<dbReference type="Proteomes" id="UP000178040">
    <property type="component" value="Unassembled WGS sequence"/>
</dbReference>
<evidence type="ECO:0000313" key="8">
    <source>
        <dbReference type="EMBL" id="OGK45688.1"/>
    </source>
</evidence>
<protein>
    <recommendedName>
        <fullName evidence="7">EamA domain-containing protein</fullName>
    </recommendedName>
</protein>
<sequence>MFNLRDEKKKGVGALVLLAFGFGMIAITARYLSFYFTLFQQLYLSVGVAFILSLFIFPKSLDLKRIKKIPQKDWGNMLFRVIIGYLIGAPLYRESLTLTKISNVTFIQSIPFAAVFGFILFKEKFTLKKFLLLALAFLGVILISVHDYSSLTSFGKGEVFSLISSAMFSLSYVSRKWQTDFLNDKEISQILLFLGMVVLFVASILNGERLPLIIWQGILLTSIFFTGFFNAINIFLINYGFKQVKAVLASNILTLEAIFALILAFIFYRELPNFKELFGGALIIGSVIQMNRLEENKV</sequence>
<evidence type="ECO:0000256" key="4">
    <source>
        <dbReference type="ARBA" id="ARBA00022989"/>
    </source>
</evidence>
<dbReference type="AlphaFoldDB" id="A0A1F7IQQ3"/>
<comment type="subcellular location">
    <subcellularLocation>
        <location evidence="1">Cell membrane</location>
        <topology evidence="1">Multi-pass membrane protein</topology>
    </subcellularLocation>
</comment>
<keyword evidence="4 6" id="KW-1133">Transmembrane helix</keyword>
<feature type="transmembrane region" description="Helical" evidence="6">
    <location>
        <begin position="12"/>
        <end position="32"/>
    </location>
</feature>
<dbReference type="PANTHER" id="PTHR32322">
    <property type="entry name" value="INNER MEMBRANE TRANSPORTER"/>
    <property type="match status" value="1"/>
</dbReference>
<feature type="transmembrane region" description="Helical" evidence="6">
    <location>
        <begin position="213"/>
        <end position="236"/>
    </location>
</feature>
<feature type="domain" description="EamA" evidence="7">
    <location>
        <begin position="10"/>
        <end position="144"/>
    </location>
</feature>
<evidence type="ECO:0000256" key="1">
    <source>
        <dbReference type="ARBA" id="ARBA00004651"/>
    </source>
</evidence>
<evidence type="ECO:0000256" key="2">
    <source>
        <dbReference type="ARBA" id="ARBA00022475"/>
    </source>
</evidence>
<feature type="transmembrane region" description="Helical" evidence="6">
    <location>
        <begin position="77"/>
        <end position="92"/>
    </location>
</feature>
<organism evidence="8 9">
    <name type="scientific">Candidatus Roizmanbacteria bacterium RIFCSPLOWO2_01_FULL_37_16</name>
    <dbReference type="NCBI Taxonomy" id="1802058"/>
    <lineage>
        <taxon>Bacteria</taxon>
        <taxon>Candidatus Roizmaniibacteriota</taxon>
    </lineage>
</organism>
<proteinExistence type="predicted"/>
<evidence type="ECO:0000256" key="6">
    <source>
        <dbReference type="SAM" id="Phobius"/>
    </source>
</evidence>
<feature type="transmembrane region" description="Helical" evidence="6">
    <location>
        <begin position="187"/>
        <end position="207"/>
    </location>
</feature>
<feature type="transmembrane region" description="Helical" evidence="6">
    <location>
        <begin position="159"/>
        <end position="175"/>
    </location>
</feature>
<comment type="caution">
    <text evidence="8">The sequence shown here is derived from an EMBL/GenBank/DDBJ whole genome shotgun (WGS) entry which is preliminary data.</text>
</comment>
<keyword evidence="5 6" id="KW-0472">Membrane</keyword>
<name>A0A1F7IQQ3_9BACT</name>
<dbReference type="SUPFAM" id="SSF103481">
    <property type="entry name" value="Multidrug resistance efflux transporter EmrE"/>
    <property type="match status" value="2"/>
</dbReference>
<accession>A0A1F7IQQ3</accession>
<feature type="transmembrane region" description="Helical" evidence="6">
    <location>
        <begin position="38"/>
        <end position="57"/>
    </location>
</feature>
<feature type="transmembrane region" description="Helical" evidence="6">
    <location>
        <begin position="130"/>
        <end position="147"/>
    </location>
</feature>
<keyword evidence="2" id="KW-1003">Cell membrane</keyword>
<feature type="transmembrane region" description="Helical" evidence="6">
    <location>
        <begin position="104"/>
        <end position="121"/>
    </location>
</feature>
<evidence type="ECO:0000256" key="3">
    <source>
        <dbReference type="ARBA" id="ARBA00022692"/>
    </source>
</evidence>
<dbReference type="PANTHER" id="PTHR32322:SF18">
    <property type="entry name" value="S-ADENOSYLMETHIONINE_S-ADENOSYLHOMOCYSTEINE TRANSPORTER"/>
    <property type="match status" value="1"/>
</dbReference>
<gene>
    <name evidence="8" type="ORF">A3B40_04390</name>
</gene>
<dbReference type="InterPro" id="IPR050638">
    <property type="entry name" value="AA-Vitamin_Transporters"/>
</dbReference>
<evidence type="ECO:0000313" key="9">
    <source>
        <dbReference type="Proteomes" id="UP000178040"/>
    </source>
</evidence>
<dbReference type="InterPro" id="IPR000620">
    <property type="entry name" value="EamA_dom"/>
</dbReference>
<dbReference type="GO" id="GO:0005886">
    <property type="term" value="C:plasma membrane"/>
    <property type="evidence" value="ECO:0007669"/>
    <property type="project" value="UniProtKB-SubCell"/>
</dbReference>
<dbReference type="InterPro" id="IPR037185">
    <property type="entry name" value="EmrE-like"/>
</dbReference>
<dbReference type="Pfam" id="PF00892">
    <property type="entry name" value="EamA"/>
    <property type="match status" value="2"/>
</dbReference>
<feature type="domain" description="EamA" evidence="7">
    <location>
        <begin position="156"/>
        <end position="289"/>
    </location>
</feature>